<organism evidence="1 2">
    <name type="scientific">Amanita thiersii Skay4041</name>
    <dbReference type="NCBI Taxonomy" id="703135"/>
    <lineage>
        <taxon>Eukaryota</taxon>
        <taxon>Fungi</taxon>
        <taxon>Dikarya</taxon>
        <taxon>Basidiomycota</taxon>
        <taxon>Agaricomycotina</taxon>
        <taxon>Agaricomycetes</taxon>
        <taxon>Agaricomycetidae</taxon>
        <taxon>Agaricales</taxon>
        <taxon>Pluteineae</taxon>
        <taxon>Amanitaceae</taxon>
        <taxon>Amanita</taxon>
    </lineage>
</organism>
<keyword evidence="2" id="KW-1185">Reference proteome</keyword>
<evidence type="ECO:0000313" key="1">
    <source>
        <dbReference type="EMBL" id="PFH49925.1"/>
    </source>
</evidence>
<dbReference type="GO" id="GO:0033615">
    <property type="term" value="P:mitochondrial proton-transporting ATP synthase complex assembly"/>
    <property type="evidence" value="ECO:0007669"/>
    <property type="project" value="TreeGrafter"/>
</dbReference>
<dbReference type="InterPro" id="IPR007849">
    <property type="entry name" value="ATP10"/>
</dbReference>
<dbReference type="EMBL" id="KZ302016">
    <property type="protein sequence ID" value="PFH49925.1"/>
    <property type="molecule type" value="Genomic_DNA"/>
</dbReference>
<accession>A0A2A9NFZ4</accession>
<evidence type="ECO:0000313" key="2">
    <source>
        <dbReference type="Proteomes" id="UP000242287"/>
    </source>
</evidence>
<proteinExistence type="predicted"/>
<dbReference type="Proteomes" id="UP000242287">
    <property type="component" value="Unassembled WGS sequence"/>
</dbReference>
<dbReference type="PANTHER" id="PTHR28106:SF1">
    <property type="entry name" value="MITOCHONDRIAL ATPASE COMPLEX SUBUNIT ATP10"/>
    <property type="match status" value="1"/>
</dbReference>
<gene>
    <name evidence="1" type="ORF">AMATHDRAFT_75930</name>
</gene>
<dbReference type="PANTHER" id="PTHR28106">
    <property type="entry name" value="MITOCHONDRIAL ATPASE COMPLEX SUBUNIT ATP10"/>
    <property type="match status" value="1"/>
</dbReference>
<dbReference type="OrthoDB" id="17089at2759"/>
<sequence length="299" mass="34326">MLQCFARVPPLTGRQVVNSVRHLNYTTEGPQAHAKNSGQTQGKEPLQSIRDAVKETKSDELSLLTRPLGVRERPSIFKKTRTDRIKELMNDDALIEQRRHLVKEASKSYFHDLNMTRRHGGKTWIAPKVLIREDKALYLPNIYGKSLDEGIEKSTTAMCFGRITVLAMLSTKISELQAEAFVRPTHERFSSNRLYQYIQINLQENLLKSFLVNLFRNSLRSSIPKELQSSYLISSQNMEYVRDAMGMTNSRVGYMYLIDENLKIRWGAGADPTAEERQSLENCTGVLLKRLETSRDRKT</sequence>
<dbReference type="AlphaFoldDB" id="A0A2A9NFZ4"/>
<name>A0A2A9NFZ4_9AGAR</name>
<dbReference type="GO" id="GO:0005743">
    <property type="term" value="C:mitochondrial inner membrane"/>
    <property type="evidence" value="ECO:0007669"/>
    <property type="project" value="TreeGrafter"/>
</dbReference>
<protein>
    <submittedName>
        <fullName evidence="1">Uncharacterized protein</fullName>
    </submittedName>
</protein>
<reference evidence="1 2" key="1">
    <citation type="submission" date="2014-02" db="EMBL/GenBank/DDBJ databases">
        <title>Transposable element dynamics among asymbiotic and ectomycorrhizal Amanita fungi.</title>
        <authorList>
            <consortium name="DOE Joint Genome Institute"/>
            <person name="Hess J."/>
            <person name="Skrede I."/>
            <person name="Wolfe B."/>
            <person name="LaButti K."/>
            <person name="Ohm R.A."/>
            <person name="Grigoriev I.V."/>
            <person name="Pringle A."/>
        </authorList>
    </citation>
    <scope>NUCLEOTIDE SEQUENCE [LARGE SCALE GENOMIC DNA]</scope>
    <source>
        <strain evidence="1 2">SKay4041</strain>
    </source>
</reference>
<dbReference type="STRING" id="703135.A0A2A9NFZ4"/>
<dbReference type="Pfam" id="PF05176">
    <property type="entry name" value="ATP-synt_10"/>
    <property type="match status" value="1"/>
</dbReference>